<feature type="region of interest" description="Disordered" evidence="5">
    <location>
        <begin position="1125"/>
        <end position="1149"/>
    </location>
</feature>
<comment type="subcellular location">
    <subcellularLocation>
        <location evidence="1">Cytoplasm</location>
        <location evidence="1">Cytoskeleton</location>
        <location evidence="1">Microtubule organizing center</location>
    </subcellularLocation>
</comment>
<dbReference type="InterPro" id="IPR024957">
    <property type="entry name" value="Cep57_MT-bd_dom"/>
</dbReference>
<protein>
    <recommendedName>
        <fullName evidence="10">Cep57 centrosome microtubule-binding domain-containing protein</fullName>
    </recommendedName>
</protein>
<evidence type="ECO:0000313" key="8">
    <source>
        <dbReference type="EMBL" id="KAA6407580.1"/>
    </source>
</evidence>
<feature type="compositionally biased region" description="Polar residues" evidence="5">
    <location>
        <begin position="253"/>
        <end position="274"/>
    </location>
</feature>
<dbReference type="OrthoDB" id="76453at2759"/>
<comment type="caution">
    <text evidence="8">The sequence shown here is derived from an EMBL/GenBank/DDBJ whole genome shotgun (WGS) entry which is preliminary data.</text>
</comment>
<keyword evidence="3" id="KW-0206">Cytoskeleton</keyword>
<dbReference type="AlphaFoldDB" id="A0A5M8PFA6"/>
<evidence type="ECO:0000256" key="3">
    <source>
        <dbReference type="ARBA" id="ARBA00023212"/>
    </source>
</evidence>
<feature type="compositionally biased region" description="Polar residues" evidence="5">
    <location>
        <begin position="24"/>
        <end position="42"/>
    </location>
</feature>
<dbReference type="InterPro" id="IPR051756">
    <property type="entry name" value="Centrosomal_MT-associated"/>
</dbReference>
<feature type="region of interest" description="Disordered" evidence="5">
    <location>
        <begin position="164"/>
        <end position="276"/>
    </location>
</feature>
<feature type="compositionally biased region" description="Basic and acidic residues" evidence="5">
    <location>
        <begin position="176"/>
        <end position="191"/>
    </location>
</feature>
<evidence type="ECO:0000256" key="5">
    <source>
        <dbReference type="SAM" id="MobiDB-lite"/>
    </source>
</evidence>
<dbReference type="Pfam" id="PF14197">
    <property type="entry name" value="Cep57_CLD_2"/>
    <property type="match status" value="1"/>
</dbReference>
<feature type="coiled-coil region" evidence="4">
    <location>
        <begin position="512"/>
        <end position="539"/>
    </location>
</feature>
<feature type="compositionally biased region" description="Basic and acidic residues" evidence="5">
    <location>
        <begin position="423"/>
        <end position="437"/>
    </location>
</feature>
<feature type="compositionally biased region" description="Polar residues" evidence="5">
    <location>
        <begin position="213"/>
        <end position="222"/>
    </location>
</feature>
<feature type="compositionally biased region" description="Basic and acidic residues" evidence="5">
    <location>
        <begin position="13"/>
        <end position="23"/>
    </location>
</feature>
<dbReference type="EMBL" id="VXIT01000017">
    <property type="protein sequence ID" value="KAA6407580.1"/>
    <property type="molecule type" value="Genomic_DNA"/>
</dbReference>
<dbReference type="Proteomes" id="UP000324767">
    <property type="component" value="Unassembled WGS sequence"/>
</dbReference>
<dbReference type="PANTHER" id="PTHR19336:SF9">
    <property type="entry name" value="SPINDLE POLE BODY PROTEIN PPC89"/>
    <property type="match status" value="1"/>
</dbReference>
<feature type="region of interest" description="Disordered" evidence="5">
    <location>
        <begin position="1"/>
        <end position="67"/>
    </location>
</feature>
<name>A0A5M8PFA6_9LECA</name>
<feature type="domain" description="Cep57 centrosome microtubule-binding" evidence="6">
    <location>
        <begin position="1006"/>
        <end position="1082"/>
    </location>
</feature>
<evidence type="ECO:0000259" key="7">
    <source>
        <dbReference type="Pfam" id="PF14197"/>
    </source>
</evidence>
<feature type="region of interest" description="Disordered" evidence="5">
    <location>
        <begin position="557"/>
        <end position="650"/>
    </location>
</feature>
<evidence type="ECO:0000259" key="6">
    <source>
        <dbReference type="Pfam" id="PF06657"/>
    </source>
</evidence>
<evidence type="ECO:0000313" key="9">
    <source>
        <dbReference type="Proteomes" id="UP000324767"/>
    </source>
</evidence>
<feature type="compositionally biased region" description="Basic and acidic residues" evidence="5">
    <location>
        <begin position="448"/>
        <end position="457"/>
    </location>
</feature>
<evidence type="ECO:0000256" key="2">
    <source>
        <dbReference type="ARBA" id="ARBA00022490"/>
    </source>
</evidence>
<dbReference type="GO" id="GO:0008017">
    <property type="term" value="F:microtubule binding"/>
    <property type="evidence" value="ECO:0007669"/>
    <property type="project" value="InterPro"/>
</dbReference>
<feature type="region of interest" description="Disordered" evidence="5">
    <location>
        <begin position="1155"/>
        <end position="1174"/>
    </location>
</feature>
<sequence>MAESPGSQHRSRLIREMSRDLNRTRPSSSSPKGPQNHSFTEDTFSDFDPENEALMSTRQFDNTAERLPQLRASAQKYRQYTGPESDYVINTSALGRAFPDFTQSGTPSDDGDISIEVGRGAKKSNGTISRLGLSREFSSNAAINPDEDSFNFSAPMIENYEVMSTPPALPQPATKKNKESGRNSLRRDASIRRASNTQKETTQHSRPLAKTTDYVSSGSRQGSAEPRRTLAEVQAGVTDADASCLSQDRPHTVTLTGKNTRFGSAKNRQPTASDTLPERFSSAKDFMQSMSQAKGGNQQHAVSQANGTITSTYNGGTQQSFMLPDMPNHSELLSGLYQDGTPVFSLHGTRKGSRFASGSRGHRNQSNAQLDYAAVGEISVPADEQAIFLSLRLLQGRVAELETNRAEAEKTIQELQQKNWALEAEKSDRGRRERRDSALGMTDGGSDGGDHGSRSQRKWIIEKSRLEAAMRGLQDRADAADRKVSVAKITVKNITQDRDSAISQLGVAYYTTEALKKEIAALKEENDELKSQIFRLTANNGKKQCRPIKNSIEVRKRADRERDEAQITNDITADSFGGNYLGEQGQKSSDEHRDGNGKATAAVGERERSLFGTTRSDDHGQVHASSAPKSIFDHMVGKTRQSSKIDGRGISADFAGGQVLTSLTNQQTQQSEEQRRQGTQALLDDLSSDEGGSENSAYDATTGRHDSIEVVQPTASRRPRDAKDIQASAQDSTTGRHDSIKAIQPNASRGPRDAKDVHISAQDATTGRHDSIQVVQPTASRGPRDAKDVQAATQDLTWLSFLDSGEIAKLRKTLEEERVALKQQRKANHTSAAEGPSMEPAAVPESGRKTGLGLPPKSSIKDVTGTLSNVDAGNTNHPGDQFGEEIRNKTTKFHQRSQSENPVLDKRDERRGYVADEMTSAFILPDITLHNPLKESEAAPKLSAAAQQVLDGLAQHDGQNCTVCKRVIEHGSNHRDDEAVKETVIIPKPVPVSERMPEAMPYEEEPTIRPSQPPGLALAIVMKGLQDELDHLKMQCFQYQKLYSGHDPALSKRKRKSLYKKIESLLKAIDAKADQIYALYDVLEGQKADGHEISEEEVEFTLQSIGIDAGEVGLRGGEISEKDGKAAKAARGHAWDVESADDSEEELPWEGIETTVETSKEARGAAGRHGSWTA</sequence>
<keyword evidence="4" id="KW-0175">Coiled coil</keyword>
<feature type="domain" description="PPC89 centrosome localisation" evidence="7">
    <location>
        <begin position="466"/>
        <end position="532"/>
    </location>
</feature>
<dbReference type="Gene3D" id="1.20.58.90">
    <property type="match status" value="1"/>
</dbReference>
<evidence type="ECO:0000256" key="1">
    <source>
        <dbReference type="ARBA" id="ARBA00004267"/>
    </source>
</evidence>
<accession>A0A5M8PFA6</accession>
<evidence type="ECO:0000256" key="4">
    <source>
        <dbReference type="SAM" id="Coils"/>
    </source>
</evidence>
<dbReference type="GO" id="GO:0005815">
    <property type="term" value="C:microtubule organizing center"/>
    <property type="evidence" value="ECO:0007669"/>
    <property type="project" value="UniProtKB-SubCell"/>
</dbReference>
<gene>
    <name evidence="8" type="ORF">FRX48_08823</name>
</gene>
<organism evidence="8 9">
    <name type="scientific">Lasallia pustulata</name>
    <dbReference type="NCBI Taxonomy" id="136370"/>
    <lineage>
        <taxon>Eukaryota</taxon>
        <taxon>Fungi</taxon>
        <taxon>Dikarya</taxon>
        <taxon>Ascomycota</taxon>
        <taxon>Pezizomycotina</taxon>
        <taxon>Lecanoromycetes</taxon>
        <taxon>OSLEUM clade</taxon>
        <taxon>Umbilicariomycetidae</taxon>
        <taxon>Umbilicariales</taxon>
        <taxon>Umbilicariaceae</taxon>
        <taxon>Lasallia</taxon>
    </lineage>
</organism>
<proteinExistence type="predicted"/>
<feature type="region of interest" description="Disordered" evidence="5">
    <location>
        <begin position="685"/>
        <end position="769"/>
    </location>
</feature>
<keyword evidence="2" id="KW-0963">Cytoplasm</keyword>
<feature type="region of interest" description="Disordered" evidence="5">
    <location>
        <begin position="821"/>
        <end position="859"/>
    </location>
</feature>
<dbReference type="Pfam" id="PF06657">
    <property type="entry name" value="Cep57_MT_bd"/>
    <property type="match status" value="1"/>
</dbReference>
<reference evidence="8 9" key="1">
    <citation type="submission" date="2019-09" db="EMBL/GenBank/DDBJ databases">
        <title>The hologenome of the rock-dwelling lichen Lasallia pustulata.</title>
        <authorList>
            <person name="Greshake Tzovaras B."/>
            <person name="Segers F."/>
            <person name="Bicker A."/>
            <person name="Dal Grande F."/>
            <person name="Otte J."/>
            <person name="Hankeln T."/>
            <person name="Schmitt I."/>
            <person name="Ebersberger I."/>
        </authorList>
    </citation>
    <scope>NUCLEOTIDE SEQUENCE [LARGE SCALE GENOMIC DNA]</scope>
    <source>
        <strain evidence="8">A1-1</strain>
    </source>
</reference>
<dbReference type="PANTHER" id="PTHR19336">
    <property type="entry name" value="UNCHARACTERIZED DUF1167"/>
    <property type="match status" value="1"/>
</dbReference>
<evidence type="ECO:0008006" key="10">
    <source>
        <dbReference type="Google" id="ProtNLM"/>
    </source>
</evidence>
<feature type="compositionally biased region" description="Basic and acidic residues" evidence="5">
    <location>
        <begin position="604"/>
        <end position="621"/>
    </location>
</feature>
<feature type="compositionally biased region" description="Acidic residues" evidence="5">
    <location>
        <begin position="1138"/>
        <end position="1148"/>
    </location>
</feature>
<dbReference type="InterPro" id="IPR025925">
    <property type="entry name" value="PPC89_CLD"/>
</dbReference>
<feature type="region of interest" description="Disordered" evidence="5">
    <location>
        <begin position="423"/>
        <end position="457"/>
    </location>
</feature>